<dbReference type="SMART" id="SM00448">
    <property type="entry name" value="REC"/>
    <property type="match status" value="1"/>
</dbReference>
<name>A0A263D518_9PSEU</name>
<evidence type="ECO:0000256" key="5">
    <source>
        <dbReference type="PROSITE-ProRule" id="PRU00169"/>
    </source>
</evidence>
<dbReference type="Pfam" id="PF00072">
    <property type="entry name" value="Response_reg"/>
    <property type="match status" value="1"/>
</dbReference>
<dbReference type="SUPFAM" id="SSF52172">
    <property type="entry name" value="CheY-like"/>
    <property type="match status" value="1"/>
</dbReference>
<dbReference type="CDD" id="cd17535">
    <property type="entry name" value="REC_NarL-like"/>
    <property type="match status" value="1"/>
</dbReference>
<dbReference type="Pfam" id="PF00196">
    <property type="entry name" value="GerE"/>
    <property type="match status" value="1"/>
</dbReference>
<keyword evidence="1 5" id="KW-0597">Phosphoprotein</keyword>
<accession>A0A263D518</accession>
<feature type="domain" description="Response regulatory" evidence="7">
    <location>
        <begin position="2"/>
        <end position="122"/>
    </location>
</feature>
<dbReference type="RefSeq" id="WP_094862109.1">
    <property type="nucleotide sequence ID" value="NZ_NKYE01000004.1"/>
</dbReference>
<keyword evidence="4" id="KW-0804">Transcription</keyword>
<dbReference type="GO" id="GO:0000160">
    <property type="term" value="P:phosphorelay signal transduction system"/>
    <property type="evidence" value="ECO:0007669"/>
    <property type="project" value="InterPro"/>
</dbReference>
<dbReference type="PANTHER" id="PTHR43214:SF24">
    <property type="entry name" value="TRANSCRIPTIONAL REGULATORY PROTEIN NARL-RELATED"/>
    <property type="match status" value="1"/>
</dbReference>
<comment type="caution">
    <text evidence="8">The sequence shown here is derived from an EMBL/GenBank/DDBJ whole genome shotgun (WGS) entry which is preliminary data.</text>
</comment>
<evidence type="ECO:0000256" key="2">
    <source>
        <dbReference type="ARBA" id="ARBA00023015"/>
    </source>
</evidence>
<keyword evidence="9" id="KW-1185">Reference proteome</keyword>
<dbReference type="InterPro" id="IPR011006">
    <property type="entry name" value="CheY-like_superfamily"/>
</dbReference>
<dbReference type="PROSITE" id="PS50110">
    <property type="entry name" value="RESPONSE_REGULATORY"/>
    <property type="match status" value="1"/>
</dbReference>
<dbReference type="GO" id="GO:0003677">
    <property type="term" value="F:DNA binding"/>
    <property type="evidence" value="ECO:0007669"/>
    <property type="project" value="UniProtKB-KW"/>
</dbReference>
<dbReference type="PRINTS" id="PR00038">
    <property type="entry name" value="HTHLUXR"/>
</dbReference>
<evidence type="ECO:0000313" key="8">
    <source>
        <dbReference type="EMBL" id="OZM73592.1"/>
    </source>
</evidence>
<evidence type="ECO:0000259" key="7">
    <source>
        <dbReference type="PROSITE" id="PS50110"/>
    </source>
</evidence>
<dbReference type="InParanoid" id="A0A263D518"/>
<gene>
    <name evidence="8" type="ORF">CFN78_08650</name>
</gene>
<evidence type="ECO:0000256" key="4">
    <source>
        <dbReference type="ARBA" id="ARBA00023163"/>
    </source>
</evidence>
<evidence type="ECO:0000256" key="3">
    <source>
        <dbReference type="ARBA" id="ARBA00023125"/>
    </source>
</evidence>
<evidence type="ECO:0000259" key="6">
    <source>
        <dbReference type="PROSITE" id="PS50043"/>
    </source>
</evidence>
<sequence length="223" mass="23874">MRVLILEDDALLREGLVLLLESDGIEVAGAVANVPEFLALLERERPDAAVTDVRLPPTFTDEGIRAALEARRLIPGLPVLVLSAYVDEGFAADLLGQGPDGIGYLLKERVSRVDEFLGALHRVAGGGTAIDPEVVSRLLVRRKQDDPLRALTPREREILGLMAEGRDNAGIAGALFVTETAVSKHISGIFAKLGLTPEVTGHRRVLAVLAHLDAAALRLSTET</sequence>
<dbReference type="InterPro" id="IPR000792">
    <property type="entry name" value="Tscrpt_reg_LuxR_C"/>
</dbReference>
<dbReference type="SMART" id="SM00421">
    <property type="entry name" value="HTH_LUXR"/>
    <property type="match status" value="1"/>
</dbReference>
<keyword evidence="3 8" id="KW-0238">DNA-binding</keyword>
<dbReference type="InterPro" id="IPR039420">
    <property type="entry name" value="WalR-like"/>
</dbReference>
<feature type="domain" description="HTH luxR-type" evidence="6">
    <location>
        <begin position="144"/>
        <end position="214"/>
    </location>
</feature>
<dbReference type="PANTHER" id="PTHR43214">
    <property type="entry name" value="TWO-COMPONENT RESPONSE REGULATOR"/>
    <property type="match status" value="1"/>
</dbReference>
<dbReference type="SUPFAM" id="SSF46894">
    <property type="entry name" value="C-terminal effector domain of the bipartite response regulators"/>
    <property type="match status" value="1"/>
</dbReference>
<dbReference type="Gene3D" id="3.40.50.2300">
    <property type="match status" value="1"/>
</dbReference>
<organism evidence="8 9">
    <name type="scientific">Amycolatopsis antarctica</name>
    <dbReference type="NCBI Taxonomy" id="1854586"/>
    <lineage>
        <taxon>Bacteria</taxon>
        <taxon>Bacillati</taxon>
        <taxon>Actinomycetota</taxon>
        <taxon>Actinomycetes</taxon>
        <taxon>Pseudonocardiales</taxon>
        <taxon>Pseudonocardiaceae</taxon>
        <taxon>Amycolatopsis</taxon>
    </lineage>
</organism>
<proteinExistence type="predicted"/>
<dbReference type="InterPro" id="IPR058245">
    <property type="entry name" value="NreC/VraR/RcsB-like_REC"/>
</dbReference>
<keyword evidence="2" id="KW-0805">Transcription regulation</keyword>
<dbReference type="Proteomes" id="UP000242444">
    <property type="component" value="Unassembled WGS sequence"/>
</dbReference>
<feature type="modified residue" description="4-aspartylphosphate" evidence="5">
    <location>
        <position position="52"/>
    </location>
</feature>
<reference evidence="8 9" key="1">
    <citation type="submission" date="2017-07" db="EMBL/GenBank/DDBJ databases">
        <title>Amycolatopsis antarcticus sp. nov., isolated from the surface of an Antarcticus brown macroalga.</title>
        <authorList>
            <person name="Wang J."/>
            <person name="Leiva S."/>
            <person name="Huang J."/>
            <person name="Huang Y."/>
        </authorList>
    </citation>
    <scope>NUCLEOTIDE SEQUENCE [LARGE SCALE GENOMIC DNA]</scope>
    <source>
        <strain evidence="8 9">AU-G6</strain>
    </source>
</reference>
<protein>
    <submittedName>
        <fullName evidence="8">DNA-binding response regulator</fullName>
    </submittedName>
</protein>
<dbReference type="GO" id="GO:0006355">
    <property type="term" value="P:regulation of DNA-templated transcription"/>
    <property type="evidence" value="ECO:0007669"/>
    <property type="project" value="InterPro"/>
</dbReference>
<evidence type="ECO:0000256" key="1">
    <source>
        <dbReference type="ARBA" id="ARBA00022553"/>
    </source>
</evidence>
<dbReference type="CDD" id="cd06170">
    <property type="entry name" value="LuxR_C_like"/>
    <property type="match status" value="1"/>
</dbReference>
<dbReference type="OrthoDB" id="3519926at2"/>
<dbReference type="AlphaFoldDB" id="A0A263D518"/>
<dbReference type="InterPro" id="IPR001789">
    <property type="entry name" value="Sig_transdc_resp-reg_receiver"/>
</dbReference>
<dbReference type="EMBL" id="NKYE01000004">
    <property type="protein sequence ID" value="OZM73592.1"/>
    <property type="molecule type" value="Genomic_DNA"/>
</dbReference>
<evidence type="ECO:0000313" key="9">
    <source>
        <dbReference type="Proteomes" id="UP000242444"/>
    </source>
</evidence>
<dbReference type="InterPro" id="IPR016032">
    <property type="entry name" value="Sig_transdc_resp-reg_C-effctor"/>
</dbReference>
<dbReference type="PROSITE" id="PS50043">
    <property type="entry name" value="HTH_LUXR_2"/>
    <property type="match status" value="1"/>
</dbReference>